<gene>
    <name evidence="1" type="primary">g8140</name>
    <name evidence="1" type="ORF">VP750_LOCUS6996</name>
</gene>
<evidence type="ECO:0000313" key="2">
    <source>
        <dbReference type="Proteomes" id="UP001497392"/>
    </source>
</evidence>
<proteinExistence type="predicted"/>
<keyword evidence="2" id="KW-1185">Reference proteome</keyword>
<dbReference type="EMBL" id="CAXHTA020000012">
    <property type="protein sequence ID" value="CAL5225337.1"/>
    <property type="molecule type" value="Genomic_DNA"/>
</dbReference>
<comment type="caution">
    <text evidence="1">The sequence shown here is derived from an EMBL/GenBank/DDBJ whole genome shotgun (WGS) entry which is preliminary data.</text>
</comment>
<organism evidence="1 2">
    <name type="scientific">Coccomyxa viridis</name>
    <dbReference type="NCBI Taxonomy" id="1274662"/>
    <lineage>
        <taxon>Eukaryota</taxon>
        <taxon>Viridiplantae</taxon>
        <taxon>Chlorophyta</taxon>
        <taxon>core chlorophytes</taxon>
        <taxon>Trebouxiophyceae</taxon>
        <taxon>Trebouxiophyceae incertae sedis</taxon>
        <taxon>Coccomyxaceae</taxon>
        <taxon>Coccomyxa</taxon>
    </lineage>
</organism>
<accession>A0ABP1G431</accession>
<sequence length="332" mass="37345">MYTCEECGGYCVLDQACADFICTECGLCFQDVSVGWAEAGLPFESSYVVTKTVYEPIKYLERKFNDLRLTSEQRKRVTGVFQRIATVYQRVKGSRKSNLHYNYVIRRIPLELGETEAAERVPRVKGAKKAAELDQYHSINPKRLAVSPPKQISNGSKLAYGTYNGEGSLFIMTPQLEVCFLADEHGALKLGLPLADIPGSTTKAFTEALSGLEEKARMDIERSAIAWGVTPRVVFKASVQDAKNPRFGPTFKVKVPREGVAVFDRKRSRIDMEDVKVRSVVKCVVRLGYVWHVNGHFGFTWQLMQMMVKEEPGRCPTIPECAFEDEECDDAQ</sequence>
<reference evidence="1 2" key="1">
    <citation type="submission" date="2024-06" db="EMBL/GenBank/DDBJ databases">
        <authorList>
            <person name="Kraege A."/>
            <person name="Thomma B."/>
        </authorList>
    </citation>
    <scope>NUCLEOTIDE SEQUENCE [LARGE SCALE GENOMIC DNA]</scope>
</reference>
<evidence type="ECO:0000313" key="1">
    <source>
        <dbReference type="EMBL" id="CAL5225337.1"/>
    </source>
</evidence>
<protein>
    <submittedName>
        <fullName evidence="1">G8140 protein</fullName>
    </submittedName>
</protein>
<name>A0ABP1G431_9CHLO</name>
<dbReference type="Proteomes" id="UP001497392">
    <property type="component" value="Unassembled WGS sequence"/>
</dbReference>